<organism evidence="3 4">
    <name type="scientific">Arsenicicoccus piscis</name>
    <dbReference type="NCBI Taxonomy" id="673954"/>
    <lineage>
        <taxon>Bacteria</taxon>
        <taxon>Bacillati</taxon>
        <taxon>Actinomycetota</taxon>
        <taxon>Actinomycetes</taxon>
        <taxon>Micrococcales</taxon>
        <taxon>Intrasporangiaceae</taxon>
        <taxon>Arsenicicoccus</taxon>
    </lineage>
</organism>
<gene>
    <name evidence="2" type="ORF">GCM10025862_35650</name>
    <name evidence="3" type="ORF">GCM10025862_41600</name>
</gene>
<proteinExistence type="predicted"/>
<feature type="region of interest" description="Disordered" evidence="1">
    <location>
        <begin position="179"/>
        <end position="199"/>
    </location>
</feature>
<sequence length="199" mass="21863">MTPAVRARFVAEVDGITWAYKLAESTINLPPSEEVPEIQVFVVKAKGADVDNSVLTTIDKAIKQPVIFEVVSTQGTRMTATLKAGVPGGRYYSTEWGQGDRRQPLPPSITLPNLYAALLDPLLPNAIRPDEQVSDIAARLAEMSRLERDISALTRKLKAEPQLNRKVLLRQALKTQQASLADLTNPAHASTHDEELRNS</sequence>
<name>A0ABQ6HUR4_9MICO</name>
<reference evidence="3" key="1">
    <citation type="journal article" date="2014" name="Int. J. Syst. Evol. Microbiol.">
        <title>Complete genome of a new Firmicutes species belonging to the dominant human colonic microbiota ('Ruminococcus bicirculans') reveals two chromosomes and a selective capacity to utilize plant glucans.</title>
        <authorList>
            <consortium name="NISC Comparative Sequencing Program"/>
            <person name="Wegmann U."/>
            <person name="Louis P."/>
            <person name="Goesmann A."/>
            <person name="Henrissat B."/>
            <person name="Duncan S.H."/>
            <person name="Flint H.J."/>
        </authorList>
    </citation>
    <scope>NUCLEOTIDE SEQUENCE</scope>
    <source>
        <strain evidence="3">NBRC 105830</strain>
    </source>
</reference>
<evidence type="ECO:0000313" key="2">
    <source>
        <dbReference type="EMBL" id="GMA21544.1"/>
    </source>
</evidence>
<feature type="compositionally biased region" description="Basic and acidic residues" evidence="1">
    <location>
        <begin position="190"/>
        <end position="199"/>
    </location>
</feature>
<dbReference type="EMBL" id="BSUJ01000001">
    <property type="protein sequence ID" value="GMA21544.1"/>
    <property type="molecule type" value="Genomic_DNA"/>
</dbReference>
<dbReference type="Proteomes" id="UP001157109">
    <property type="component" value="Unassembled WGS sequence"/>
</dbReference>
<protein>
    <recommendedName>
        <fullName evidence="5">DUF4391 domain-containing protein</fullName>
    </recommendedName>
</protein>
<keyword evidence="4" id="KW-1185">Reference proteome</keyword>
<evidence type="ECO:0000256" key="1">
    <source>
        <dbReference type="SAM" id="MobiDB-lite"/>
    </source>
</evidence>
<evidence type="ECO:0000313" key="3">
    <source>
        <dbReference type="EMBL" id="GMA22137.1"/>
    </source>
</evidence>
<evidence type="ECO:0008006" key="5">
    <source>
        <dbReference type="Google" id="ProtNLM"/>
    </source>
</evidence>
<comment type="caution">
    <text evidence="3">The sequence shown here is derived from an EMBL/GenBank/DDBJ whole genome shotgun (WGS) entry which is preliminary data.</text>
</comment>
<reference evidence="4" key="2">
    <citation type="journal article" date="2019" name="Int. J. Syst. Evol. Microbiol.">
        <title>The Global Catalogue of Microorganisms (GCM) 10K type strain sequencing project: providing services to taxonomists for standard genome sequencing and annotation.</title>
        <authorList>
            <consortium name="The Broad Institute Genomics Platform"/>
            <consortium name="The Broad Institute Genome Sequencing Center for Infectious Disease"/>
            <person name="Wu L."/>
            <person name="Ma J."/>
        </authorList>
    </citation>
    <scope>NUCLEOTIDE SEQUENCE [LARGE SCALE GENOMIC DNA]</scope>
    <source>
        <strain evidence="4">NBRC 105830</strain>
    </source>
</reference>
<dbReference type="EMBL" id="BSUJ01000006">
    <property type="protein sequence ID" value="GMA22137.1"/>
    <property type="molecule type" value="Genomic_DNA"/>
</dbReference>
<accession>A0ABQ6HUR4</accession>
<dbReference type="Pfam" id="PF14335">
    <property type="entry name" value="DUF4391"/>
    <property type="match status" value="1"/>
</dbReference>
<dbReference type="InterPro" id="IPR025503">
    <property type="entry name" value="DUF4391"/>
</dbReference>
<reference evidence="3" key="3">
    <citation type="submission" date="2023-02" db="EMBL/GenBank/DDBJ databases">
        <authorList>
            <person name="Sun Q."/>
            <person name="Mori K."/>
        </authorList>
    </citation>
    <scope>NUCLEOTIDE SEQUENCE</scope>
    <source>
        <strain evidence="3">NBRC 105830</strain>
    </source>
</reference>
<evidence type="ECO:0000313" key="4">
    <source>
        <dbReference type="Proteomes" id="UP001157109"/>
    </source>
</evidence>